<organism evidence="1 2">
    <name type="scientific">Stephania yunnanensis</name>
    <dbReference type="NCBI Taxonomy" id="152371"/>
    <lineage>
        <taxon>Eukaryota</taxon>
        <taxon>Viridiplantae</taxon>
        <taxon>Streptophyta</taxon>
        <taxon>Embryophyta</taxon>
        <taxon>Tracheophyta</taxon>
        <taxon>Spermatophyta</taxon>
        <taxon>Magnoliopsida</taxon>
        <taxon>Ranunculales</taxon>
        <taxon>Menispermaceae</taxon>
        <taxon>Menispermoideae</taxon>
        <taxon>Cissampelideae</taxon>
        <taxon>Stephania</taxon>
    </lineage>
</organism>
<comment type="caution">
    <text evidence="1">The sequence shown here is derived from an EMBL/GenBank/DDBJ whole genome shotgun (WGS) entry which is preliminary data.</text>
</comment>
<evidence type="ECO:0000313" key="1">
    <source>
        <dbReference type="EMBL" id="KAK9092763.1"/>
    </source>
</evidence>
<dbReference type="Proteomes" id="UP001420932">
    <property type="component" value="Unassembled WGS sequence"/>
</dbReference>
<reference evidence="1 2" key="1">
    <citation type="submission" date="2024-01" db="EMBL/GenBank/DDBJ databases">
        <title>Genome assemblies of Stephania.</title>
        <authorList>
            <person name="Yang L."/>
        </authorList>
    </citation>
    <scope>NUCLEOTIDE SEQUENCE [LARGE SCALE GENOMIC DNA]</scope>
    <source>
        <strain evidence="1">YNDBR</strain>
        <tissue evidence="1">Leaf</tissue>
    </source>
</reference>
<evidence type="ECO:0000313" key="2">
    <source>
        <dbReference type="Proteomes" id="UP001420932"/>
    </source>
</evidence>
<proteinExistence type="predicted"/>
<name>A0AAP0ELI1_9MAGN</name>
<protein>
    <submittedName>
        <fullName evidence="1">Uncharacterized protein</fullName>
    </submittedName>
</protein>
<dbReference type="EMBL" id="JBBNAF010000012">
    <property type="protein sequence ID" value="KAK9092763.1"/>
    <property type="molecule type" value="Genomic_DNA"/>
</dbReference>
<dbReference type="AlphaFoldDB" id="A0AAP0ELI1"/>
<sequence>MLFLLFILFVISVGVFSTIICNVFGLSAKYFFNLFCCSIAIAFQIWEEISLQYY</sequence>
<accession>A0AAP0ELI1</accession>
<gene>
    <name evidence="1" type="ORF">Syun_027674</name>
</gene>
<keyword evidence="2" id="KW-1185">Reference proteome</keyword>